<evidence type="ECO:0000256" key="9">
    <source>
        <dbReference type="ARBA" id="ARBA00031395"/>
    </source>
</evidence>
<dbReference type="SUPFAM" id="SSF103025">
    <property type="entry name" value="Folate-binding domain"/>
    <property type="match status" value="1"/>
</dbReference>
<keyword evidence="7 12" id="KW-0809">Transit peptide</keyword>
<dbReference type="InterPro" id="IPR029043">
    <property type="entry name" value="GcvT/YgfZ_C"/>
</dbReference>
<dbReference type="SUPFAM" id="SSF101790">
    <property type="entry name" value="Aminomethyltransferase beta-barrel domain"/>
    <property type="match status" value="1"/>
</dbReference>
<dbReference type="InterPro" id="IPR028896">
    <property type="entry name" value="GcvT/YgfZ/DmdA"/>
</dbReference>
<feature type="binding site" evidence="11">
    <location>
        <position position="222"/>
    </location>
    <ligand>
        <name>substrate</name>
    </ligand>
</feature>
<dbReference type="InterPro" id="IPR006223">
    <property type="entry name" value="GcvT"/>
</dbReference>
<dbReference type="FunFam" id="4.10.1250.10:FF:000002">
    <property type="entry name" value="Aminomethyltransferase"/>
    <property type="match status" value="1"/>
</dbReference>
<dbReference type="EC" id="2.1.2.10" evidence="4 12"/>
<keyword evidence="5 12" id="KW-0032">Aminotransferase</keyword>
<dbReference type="GO" id="GO:0004047">
    <property type="term" value="F:aminomethyltransferase activity"/>
    <property type="evidence" value="ECO:0007669"/>
    <property type="project" value="UniProtKB-EC"/>
</dbReference>
<organism evidence="15">
    <name type="scientific">Spongospora subterranea</name>
    <dbReference type="NCBI Taxonomy" id="70186"/>
    <lineage>
        <taxon>Eukaryota</taxon>
        <taxon>Sar</taxon>
        <taxon>Rhizaria</taxon>
        <taxon>Endomyxa</taxon>
        <taxon>Phytomyxea</taxon>
        <taxon>Plasmodiophorida</taxon>
        <taxon>Plasmodiophoridae</taxon>
        <taxon>Spongospora</taxon>
    </lineage>
</organism>
<evidence type="ECO:0000256" key="12">
    <source>
        <dbReference type="RuleBase" id="RU003981"/>
    </source>
</evidence>
<name>A0A0H5QI44_9EUKA</name>
<reference evidence="15" key="1">
    <citation type="submission" date="2015-04" db="EMBL/GenBank/DDBJ databases">
        <title>The genome sequence of the plant pathogenic Rhizarian Plasmodiophora brassicae reveals insights in its biotrophic life cycle and the origin of chitin synthesis.</title>
        <authorList>
            <person name="Schwelm A."/>
            <person name="Fogelqvist J."/>
            <person name="Knaust A."/>
            <person name="Julke S."/>
            <person name="Lilja T."/>
            <person name="Dhandapani V."/>
            <person name="Bonilla-Rosso G."/>
            <person name="Karlsson M."/>
            <person name="Shevchenko A."/>
            <person name="Choi S.R."/>
            <person name="Kim H.G."/>
            <person name="Park J.Y."/>
            <person name="Lim Y.P."/>
            <person name="Ludwig-Muller J."/>
            <person name="Dixelius C."/>
        </authorList>
    </citation>
    <scope>NUCLEOTIDE SEQUENCE</scope>
    <source>
        <tissue evidence="15">Potato root galls</tissue>
    </source>
</reference>
<comment type="similarity">
    <text evidence="2 12">Belongs to the GcvT family.</text>
</comment>
<evidence type="ECO:0000256" key="7">
    <source>
        <dbReference type="ARBA" id="ARBA00022946"/>
    </source>
</evidence>
<feature type="domain" description="Aminomethyltransferase C-terminal" evidence="14">
    <location>
        <begin position="310"/>
        <end position="388"/>
    </location>
</feature>
<dbReference type="Gene3D" id="3.30.70.1400">
    <property type="entry name" value="Aminomethyltransferase beta-barrel domains"/>
    <property type="match status" value="1"/>
</dbReference>
<evidence type="ECO:0000313" key="15">
    <source>
        <dbReference type="EMBL" id="CRZ01663.1"/>
    </source>
</evidence>
<dbReference type="NCBIfam" id="NF001567">
    <property type="entry name" value="PRK00389.1"/>
    <property type="match status" value="1"/>
</dbReference>
<dbReference type="PANTHER" id="PTHR43757:SF2">
    <property type="entry name" value="AMINOMETHYLTRANSFERASE, MITOCHONDRIAL"/>
    <property type="match status" value="1"/>
</dbReference>
<dbReference type="GO" id="GO:0008483">
    <property type="term" value="F:transaminase activity"/>
    <property type="evidence" value="ECO:0007669"/>
    <property type="project" value="UniProtKB-KW"/>
</dbReference>
<evidence type="ECO:0000259" key="13">
    <source>
        <dbReference type="Pfam" id="PF01571"/>
    </source>
</evidence>
<evidence type="ECO:0000256" key="2">
    <source>
        <dbReference type="ARBA" id="ARBA00008609"/>
    </source>
</evidence>
<dbReference type="EMBL" id="HACM01001221">
    <property type="protein sequence ID" value="CRZ01663.1"/>
    <property type="molecule type" value="Transcribed_RNA"/>
</dbReference>
<evidence type="ECO:0000256" key="1">
    <source>
        <dbReference type="ARBA" id="ARBA00004173"/>
    </source>
</evidence>
<evidence type="ECO:0000256" key="8">
    <source>
        <dbReference type="ARBA" id="ARBA00023128"/>
    </source>
</evidence>
<proteinExistence type="inferred from homology"/>
<evidence type="ECO:0000256" key="5">
    <source>
        <dbReference type="ARBA" id="ARBA00022576"/>
    </source>
</evidence>
<comment type="function">
    <text evidence="12">The glycine cleavage system catalyzes the degradation of glycine.</text>
</comment>
<evidence type="ECO:0000256" key="6">
    <source>
        <dbReference type="ARBA" id="ARBA00022679"/>
    </source>
</evidence>
<dbReference type="InterPro" id="IPR013977">
    <property type="entry name" value="GcvT_C"/>
</dbReference>
<evidence type="ECO:0000256" key="4">
    <source>
        <dbReference type="ARBA" id="ARBA00012616"/>
    </source>
</evidence>
<dbReference type="Pfam" id="PF01571">
    <property type="entry name" value="GCV_T"/>
    <property type="match status" value="1"/>
</dbReference>
<dbReference type="GO" id="GO:0005960">
    <property type="term" value="C:glycine cleavage complex"/>
    <property type="evidence" value="ECO:0007669"/>
    <property type="project" value="InterPro"/>
</dbReference>
<dbReference type="Gene3D" id="4.10.1250.10">
    <property type="entry name" value="Aminomethyltransferase fragment"/>
    <property type="match status" value="1"/>
</dbReference>
<accession>A0A0H5QI44</accession>
<evidence type="ECO:0000259" key="14">
    <source>
        <dbReference type="Pfam" id="PF08669"/>
    </source>
</evidence>
<dbReference type="PIRSF" id="PIRSF006487">
    <property type="entry name" value="GcvT"/>
    <property type="match status" value="1"/>
</dbReference>
<comment type="subunit">
    <text evidence="3 12">The glycine cleavage system is composed of four proteins: P, T, L and H.</text>
</comment>
<dbReference type="Gene3D" id="2.40.30.110">
    <property type="entry name" value="Aminomethyltransferase beta-barrel domains"/>
    <property type="match status" value="1"/>
</dbReference>
<dbReference type="FunFam" id="3.30.70.1400:FF:000001">
    <property type="entry name" value="Aminomethyltransferase"/>
    <property type="match status" value="1"/>
</dbReference>
<dbReference type="GO" id="GO:0005739">
    <property type="term" value="C:mitochondrion"/>
    <property type="evidence" value="ECO:0007669"/>
    <property type="project" value="UniProtKB-SubCell"/>
</dbReference>
<dbReference type="PANTHER" id="PTHR43757">
    <property type="entry name" value="AMINOMETHYLTRANSFERASE"/>
    <property type="match status" value="1"/>
</dbReference>
<dbReference type="Gene3D" id="3.30.1360.120">
    <property type="entry name" value="Probable tRNA modification gtpase trme, domain 1"/>
    <property type="match status" value="1"/>
</dbReference>
<dbReference type="NCBIfam" id="TIGR00528">
    <property type="entry name" value="gcvT"/>
    <property type="match status" value="1"/>
</dbReference>
<protein>
    <recommendedName>
        <fullName evidence="4 12">Aminomethyltransferase</fullName>
        <ecNumber evidence="4 12">2.1.2.10</ecNumber>
    </recommendedName>
    <alternativeName>
        <fullName evidence="9 12">Glycine cleavage system T protein</fullName>
    </alternativeName>
</protein>
<evidence type="ECO:0000256" key="11">
    <source>
        <dbReference type="PIRSR" id="PIRSR006487-1"/>
    </source>
</evidence>
<dbReference type="InterPro" id="IPR027266">
    <property type="entry name" value="TrmE/GcvT-like"/>
</dbReference>
<dbReference type="Pfam" id="PF08669">
    <property type="entry name" value="GCV_T_C"/>
    <property type="match status" value="1"/>
</dbReference>
<dbReference type="AlphaFoldDB" id="A0A0H5QI44"/>
<dbReference type="InterPro" id="IPR006222">
    <property type="entry name" value="GCVT_N"/>
</dbReference>
<sequence length="399" mass="43048">MLRWKRLSSSLASQVLQSPLKPVHVDNKGKLVEFAGWELPVQYDGAGVMTESLHTRSKVSIFDVSHMQQLKLHGPKSSRVAFLEKVTVSSVGNLKPDQGQYTLFTNPEGGIIDDAVVANREEYNHIVCNAACAAKDIAHLTKQLKGFNHQNNEKIEMEVISDQALIALQGPLAVNILSGLLSEQRDKVSLEKLTFFFSTEMTIAGIGCTVSRSGYTGEDGFEISIPIPSSVDLVQELLQNPDCKLAGLGARDALRLEAGLCLYGHDLDDSISPVDAGLSWTIGKRRKKEGGFLGADHILGQLQGSIPVERKRVGLIVDGAPAREGATVVDSSENDIGKITSGGYSPVLKCPIAMGYISSQADATPDAKVGVQVRGKTYPARIATMPFVPTHYVKTPKTK</sequence>
<comment type="catalytic activity">
    <reaction evidence="10 12">
        <text>N(6)-[(R)-S(8)-aminomethyldihydrolipoyl]-L-lysyl-[protein] + (6S)-5,6,7,8-tetrahydrofolate = N(6)-[(R)-dihydrolipoyl]-L-lysyl-[protein] + (6R)-5,10-methylene-5,6,7,8-tetrahydrofolate + NH4(+)</text>
        <dbReference type="Rhea" id="RHEA:16945"/>
        <dbReference type="Rhea" id="RHEA-COMP:10475"/>
        <dbReference type="Rhea" id="RHEA-COMP:10492"/>
        <dbReference type="ChEBI" id="CHEBI:15636"/>
        <dbReference type="ChEBI" id="CHEBI:28938"/>
        <dbReference type="ChEBI" id="CHEBI:57453"/>
        <dbReference type="ChEBI" id="CHEBI:83100"/>
        <dbReference type="ChEBI" id="CHEBI:83143"/>
        <dbReference type="EC" id="2.1.2.10"/>
    </reaction>
</comment>
<keyword evidence="8 12" id="KW-0496">Mitochondrion</keyword>
<evidence type="ECO:0000256" key="3">
    <source>
        <dbReference type="ARBA" id="ARBA00011690"/>
    </source>
</evidence>
<evidence type="ECO:0000256" key="10">
    <source>
        <dbReference type="ARBA" id="ARBA00047665"/>
    </source>
</evidence>
<keyword evidence="6 12" id="KW-0808">Transferase</keyword>
<dbReference type="GO" id="GO:0006546">
    <property type="term" value="P:glycine catabolic process"/>
    <property type="evidence" value="ECO:0007669"/>
    <property type="project" value="InterPro"/>
</dbReference>
<comment type="subcellular location">
    <subcellularLocation>
        <location evidence="1 12">Mitochondrion</location>
    </subcellularLocation>
</comment>
<feature type="domain" description="GCVT N-terminal" evidence="13">
    <location>
        <begin position="22"/>
        <end position="284"/>
    </location>
</feature>